<gene>
    <name evidence="1" type="ORF">GCM10007924_17720</name>
</gene>
<reference evidence="1" key="1">
    <citation type="journal article" date="2014" name="Int. J. Syst. Evol. Microbiol.">
        <title>Complete genome of a new Firmicutes species belonging to the dominant human colonic microbiota ('Ruminococcus bicirculans') reveals two chromosomes and a selective capacity to utilize plant glucans.</title>
        <authorList>
            <consortium name="NISC Comparative Sequencing Program"/>
            <person name="Wegmann U."/>
            <person name="Louis P."/>
            <person name="Goesmann A."/>
            <person name="Henrissat B."/>
            <person name="Duncan S.H."/>
            <person name="Flint H.J."/>
        </authorList>
    </citation>
    <scope>NUCLEOTIDE SEQUENCE</scope>
    <source>
        <strain evidence="1">NBRC 103408</strain>
    </source>
</reference>
<accession>A0ABQ5U7W1</accession>
<dbReference type="EMBL" id="BSNF01000006">
    <property type="protein sequence ID" value="GLQ06551.1"/>
    <property type="molecule type" value="Genomic_DNA"/>
</dbReference>
<keyword evidence="2" id="KW-1185">Reference proteome</keyword>
<organism evidence="1 2">
    <name type="scientific">Sneathiella chinensis</name>
    <dbReference type="NCBI Taxonomy" id="349750"/>
    <lineage>
        <taxon>Bacteria</taxon>
        <taxon>Pseudomonadati</taxon>
        <taxon>Pseudomonadota</taxon>
        <taxon>Alphaproteobacteria</taxon>
        <taxon>Sneathiellales</taxon>
        <taxon>Sneathiellaceae</taxon>
        <taxon>Sneathiella</taxon>
    </lineage>
</organism>
<dbReference type="RefSeq" id="WP_169560699.1">
    <property type="nucleotide sequence ID" value="NZ_BSNF01000006.1"/>
</dbReference>
<protein>
    <submittedName>
        <fullName evidence="1">Uncharacterized protein</fullName>
    </submittedName>
</protein>
<reference evidence="1" key="2">
    <citation type="submission" date="2023-01" db="EMBL/GenBank/DDBJ databases">
        <title>Draft genome sequence of Sneathiella chinensis strain NBRC 103408.</title>
        <authorList>
            <person name="Sun Q."/>
            <person name="Mori K."/>
        </authorList>
    </citation>
    <scope>NUCLEOTIDE SEQUENCE</scope>
    <source>
        <strain evidence="1">NBRC 103408</strain>
    </source>
</reference>
<evidence type="ECO:0000313" key="1">
    <source>
        <dbReference type="EMBL" id="GLQ06551.1"/>
    </source>
</evidence>
<sequence>MTDLIAGFTASRSYRSFAEASLLTRPDTGLRSFSLQRVQEASFSFDALLLDDHSAPLVSLPFGEGDKSADDILAALSEKLEGFLQPFGKAGGDLVALQAKALHSLSDLIEGTAADAAALSIDIRFARTEQTYGVSGSGQTGIFSGFALEISVSTALVDFDPGRSMVISMAGERVEFSSLQMIEGHRLGVFRRPAPGLGVMPECASEQAEEARKIIAFLKETRRQIKAFQEPEERAYRGVLYQAVQSFSGVSVRV</sequence>
<dbReference type="Proteomes" id="UP001161409">
    <property type="component" value="Unassembled WGS sequence"/>
</dbReference>
<evidence type="ECO:0000313" key="2">
    <source>
        <dbReference type="Proteomes" id="UP001161409"/>
    </source>
</evidence>
<proteinExistence type="predicted"/>
<name>A0ABQ5U7W1_9PROT</name>
<comment type="caution">
    <text evidence="1">The sequence shown here is derived from an EMBL/GenBank/DDBJ whole genome shotgun (WGS) entry which is preliminary data.</text>
</comment>